<dbReference type="GO" id="GO:1990904">
    <property type="term" value="C:ribonucleoprotein complex"/>
    <property type="evidence" value="ECO:0007669"/>
    <property type="project" value="UniProtKB-KW"/>
</dbReference>
<reference evidence="8 9" key="1">
    <citation type="submission" date="2019-02" db="EMBL/GenBank/DDBJ databases">
        <title>Deep-cultivation of Planctomycetes and their phenomic and genomic characterization uncovers novel biology.</title>
        <authorList>
            <person name="Wiegand S."/>
            <person name="Jogler M."/>
            <person name="Boedeker C."/>
            <person name="Pinto D."/>
            <person name="Vollmers J."/>
            <person name="Rivas-Marin E."/>
            <person name="Kohn T."/>
            <person name="Peeters S.H."/>
            <person name="Heuer A."/>
            <person name="Rast P."/>
            <person name="Oberbeckmann S."/>
            <person name="Bunk B."/>
            <person name="Jeske O."/>
            <person name="Meyerdierks A."/>
            <person name="Storesund J.E."/>
            <person name="Kallscheuer N."/>
            <person name="Luecker S."/>
            <person name="Lage O.M."/>
            <person name="Pohl T."/>
            <person name="Merkel B.J."/>
            <person name="Hornburger P."/>
            <person name="Mueller R.-W."/>
            <person name="Bruemmer F."/>
            <person name="Labrenz M."/>
            <person name="Spormann A.M."/>
            <person name="Op den Camp H."/>
            <person name="Overmann J."/>
            <person name="Amann R."/>
            <person name="Jetten M.S.M."/>
            <person name="Mascher T."/>
            <person name="Medema M.H."/>
            <person name="Devos D.P."/>
            <person name="Kaster A.-K."/>
            <person name="Ovreas L."/>
            <person name="Rohde M."/>
            <person name="Galperin M.Y."/>
            <person name="Jogler C."/>
        </authorList>
    </citation>
    <scope>NUCLEOTIDE SEQUENCE [LARGE SCALE GENOMIC DNA]</scope>
    <source>
        <strain evidence="8 9">Poly30</strain>
    </source>
</reference>
<comment type="similarity">
    <text evidence="1 5 6">Belongs to the bacterial ribosomal protein bS21 family.</text>
</comment>
<protein>
    <recommendedName>
        <fullName evidence="4 5">Small ribosomal subunit protein bS21</fullName>
    </recommendedName>
</protein>
<keyword evidence="9" id="KW-1185">Reference proteome</keyword>
<dbReference type="Pfam" id="PF01165">
    <property type="entry name" value="Ribosomal_S21"/>
    <property type="match status" value="1"/>
</dbReference>
<dbReference type="InterPro" id="IPR038380">
    <property type="entry name" value="Ribosomal_bS21_sf"/>
</dbReference>
<keyword evidence="3 5" id="KW-0687">Ribonucleoprotein</keyword>
<feature type="compositionally biased region" description="Basic residues" evidence="7">
    <location>
        <begin position="67"/>
        <end position="80"/>
    </location>
</feature>
<evidence type="ECO:0000256" key="3">
    <source>
        <dbReference type="ARBA" id="ARBA00023274"/>
    </source>
</evidence>
<dbReference type="Gene3D" id="1.20.5.1150">
    <property type="entry name" value="Ribosomal protein S8"/>
    <property type="match status" value="1"/>
</dbReference>
<dbReference type="EMBL" id="CP036434">
    <property type="protein sequence ID" value="QDV09537.1"/>
    <property type="molecule type" value="Genomic_DNA"/>
</dbReference>
<dbReference type="NCBIfam" id="TIGR00030">
    <property type="entry name" value="S21p"/>
    <property type="match status" value="1"/>
</dbReference>
<dbReference type="PRINTS" id="PR00976">
    <property type="entry name" value="RIBOSOMALS21"/>
</dbReference>
<dbReference type="HAMAP" id="MF_00358">
    <property type="entry name" value="Ribosomal_bS21"/>
    <property type="match status" value="1"/>
</dbReference>
<proteinExistence type="inferred from homology"/>
<evidence type="ECO:0000313" key="8">
    <source>
        <dbReference type="EMBL" id="QDV09537.1"/>
    </source>
</evidence>
<accession>A0A518EZL7</accession>
<name>A0A518EZL7_9BACT</name>
<feature type="region of interest" description="Disordered" evidence="7">
    <location>
        <begin position="36"/>
        <end position="80"/>
    </location>
</feature>
<evidence type="ECO:0000256" key="2">
    <source>
        <dbReference type="ARBA" id="ARBA00022980"/>
    </source>
</evidence>
<gene>
    <name evidence="5" type="primary">rpsU</name>
    <name evidence="8" type="ORF">Poly30_50950</name>
</gene>
<organism evidence="8 9">
    <name type="scientific">Saltatorellus ferox</name>
    <dbReference type="NCBI Taxonomy" id="2528018"/>
    <lineage>
        <taxon>Bacteria</taxon>
        <taxon>Pseudomonadati</taxon>
        <taxon>Planctomycetota</taxon>
        <taxon>Planctomycetia</taxon>
        <taxon>Planctomycetia incertae sedis</taxon>
        <taxon>Saltatorellus</taxon>
    </lineage>
</organism>
<keyword evidence="2 5" id="KW-0689">Ribosomal protein</keyword>
<dbReference type="AlphaFoldDB" id="A0A518EZL7"/>
<evidence type="ECO:0000256" key="6">
    <source>
        <dbReference type="RuleBase" id="RU000667"/>
    </source>
</evidence>
<dbReference type="RefSeq" id="WP_145204068.1">
    <property type="nucleotide sequence ID" value="NZ_CP036434.1"/>
</dbReference>
<evidence type="ECO:0000256" key="5">
    <source>
        <dbReference type="HAMAP-Rule" id="MF_00358"/>
    </source>
</evidence>
<dbReference type="InterPro" id="IPR001911">
    <property type="entry name" value="Ribosomal_bS21"/>
</dbReference>
<dbReference type="GO" id="GO:0005840">
    <property type="term" value="C:ribosome"/>
    <property type="evidence" value="ECO:0007669"/>
    <property type="project" value="UniProtKB-KW"/>
</dbReference>
<dbReference type="Proteomes" id="UP000320390">
    <property type="component" value="Chromosome"/>
</dbReference>
<evidence type="ECO:0000256" key="7">
    <source>
        <dbReference type="SAM" id="MobiDB-lite"/>
    </source>
</evidence>
<dbReference type="OrthoDB" id="9799244at2"/>
<sequence>MIKVSVRSNESLEAALRRFKRQCNYSGIFRLAKAHTWHEKRSDRRRRERRERLRTVQKATRKNDPNRRRRRRPGGAPKKR</sequence>
<evidence type="ECO:0000313" key="9">
    <source>
        <dbReference type="Proteomes" id="UP000320390"/>
    </source>
</evidence>
<dbReference type="GO" id="GO:0006412">
    <property type="term" value="P:translation"/>
    <property type="evidence" value="ECO:0007669"/>
    <property type="project" value="UniProtKB-UniRule"/>
</dbReference>
<evidence type="ECO:0000256" key="1">
    <source>
        <dbReference type="ARBA" id="ARBA00006640"/>
    </source>
</evidence>
<evidence type="ECO:0000256" key="4">
    <source>
        <dbReference type="ARBA" id="ARBA00035135"/>
    </source>
</evidence>
<dbReference type="GO" id="GO:0003735">
    <property type="term" value="F:structural constituent of ribosome"/>
    <property type="evidence" value="ECO:0007669"/>
    <property type="project" value="InterPro"/>
</dbReference>